<dbReference type="GO" id="GO:0004140">
    <property type="term" value="F:dephospho-CoA kinase activity"/>
    <property type="evidence" value="ECO:0007669"/>
    <property type="project" value="UniProtKB-UniRule"/>
</dbReference>
<keyword evidence="6" id="KW-0808">Transferase</keyword>
<proteinExistence type="inferred from homology"/>
<dbReference type="InterPro" id="IPR001977">
    <property type="entry name" value="Depp_CoAkinase"/>
</dbReference>
<dbReference type="Proteomes" id="UP000662200">
    <property type="component" value="Unassembled WGS sequence"/>
</dbReference>
<comment type="similarity">
    <text evidence="6">Belongs to the CoaE family.</text>
</comment>
<evidence type="ECO:0000256" key="1">
    <source>
        <dbReference type="ARBA" id="ARBA00008826"/>
    </source>
</evidence>
<dbReference type="EC" id="2.7.1.24" evidence="6 7"/>
<keyword evidence="3 6" id="KW-0963">Cytoplasm</keyword>
<dbReference type="PANTHER" id="PTHR10695:SF46">
    <property type="entry name" value="BIFUNCTIONAL COENZYME A SYNTHASE-RELATED"/>
    <property type="match status" value="1"/>
</dbReference>
<keyword evidence="6 9" id="KW-0418">Kinase</keyword>
<evidence type="ECO:0000256" key="3">
    <source>
        <dbReference type="ARBA" id="ARBA00022490"/>
    </source>
</evidence>
<keyword evidence="10" id="KW-1185">Reference proteome</keyword>
<evidence type="ECO:0000256" key="2">
    <source>
        <dbReference type="ARBA" id="ARBA00011058"/>
    </source>
</evidence>
<feature type="binding site" evidence="6">
    <location>
        <begin position="11"/>
        <end position="16"/>
    </location>
    <ligand>
        <name>ATP</name>
        <dbReference type="ChEBI" id="CHEBI:30616"/>
    </ligand>
</feature>
<keyword evidence="6" id="KW-0173">Coenzyme A biosynthesis</keyword>
<dbReference type="PROSITE" id="PS51219">
    <property type="entry name" value="DPCK"/>
    <property type="match status" value="1"/>
</dbReference>
<dbReference type="GO" id="GO:0015937">
    <property type="term" value="P:coenzyme A biosynthetic process"/>
    <property type="evidence" value="ECO:0007669"/>
    <property type="project" value="UniProtKB-UniRule"/>
</dbReference>
<name>A0A8J3FGW3_9ACTN</name>
<reference evidence="9" key="1">
    <citation type="journal article" date="2014" name="Int. J. Syst. Evol. Microbiol.">
        <title>Complete genome sequence of Corynebacterium casei LMG S-19264T (=DSM 44701T), isolated from a smear-ripened cheese.</title>
        <authorList>
            <consortium name="US DOE Joint Genome Institute (JGI-PGF)"/>
            <person name="Walter F."/>
            <person name="Albersmeier A."/>
            <person name="Kalinowski J."/>
            <person name="Ruckert C."/>
        </authorList>
    </citation>
    <scope>NUCLEOTIDE SEQUENCE</scope>
    <source>
        <strain evidence="9">JCM 3091</strain>
    </source>
</reference>
<dbReference type="Gene3D" id="3.40.50.300">
    <property type="entry name" value="P-loop containing nucleotide triphosphate hydrolases"/>
    <property type="match status" value="1"/>
</dbReference>
<reference evidence="9" key="2">
    <citation type="submission" date="2020-09" db="EMBL/GenBank/DDBJ databases">
        <authorList>
            <person name="Sun Q."/>
            <person name="Ohkuma M."/>
        </authorList>
    </citation>
    <scope>NUCLEOTIDE SEQUENCE</scope>
    <source>
        <strain evidence="9">JCM 3091</strain>
    </source>
</reference>
<dbReference type="NCBIfam" id="TIGR00152">
    <property type="entry name" value="dephospho-CoA kinase"/>
    <property type="match status" value="1"/>
</dbReference>
<dbReference type="Pfam" id="PF01121">
    <property type="entry name" value="CoaE"/>
    <property type="match status" value="1"/>
</dbReference>
<dbReference type="InterPro" id="IPR027417">
    <property type="entry name" value="P-loop_NTPase"/>
</dbReference>
<dbReference type="NCBIfam" id="NF002879">
    <property type="entry name" value="PRK03333.1"/>
    <property type="match status" value="1"/>
</dbReference>
<comment type="pathway">
    <text evidence="6">Cofactor biosynthesis; coenzyme A biosynthesis; CoA from (R)-pantothenate: step 5/5.</text>
</comment>
<comment type="caution">
    <text evidence="9">The sequence shown here is derived from an EMBL/GenBank/DDBJ whole genome shotgun (WGS) entry which is preliminary data.</text>
</comment>
<evidence type="ECO:0000256" key="6">
    <source>
        <dbReference type="HAMAP-Rule" id="MF_00376"/>
    </source>
</evidence>
<comment type="subcellular location">
    <subcellularLocation>
        <location evidence="6">Cytoplasm</location>
    </subcellularLocation>
</comment>
<dbReference type="AlphaFoldDB" id="A0A8J3FGW3"/>
<comment type="similarity">
    <text evidence="2">In the C-terminal section; belongs to the UPF0157 (GrpB) family.</text>
</comment>
<comment type="similarity">
    <text evidence="1">In the N-terminal section; belongs to the CoaE family.</text>
</comment>
<dbReference type="EMBL" id="BMQC01000004">
    <property type="protein sequence ID" value="GGK23749.1"/>
    <property type="molecule type" value="Genomic_DNA"/>
</dbReference>
<dbReference type="GO" id="GO:0005737">
    <property type="term" value="C:cytoplasm"/>
    <property type="evidence" value="ECO:0007669"/>
    <property type="project" value="UniProtKB-SubCell"/>
</dbReference>
<dbReference type="SUPFAM" id="SSF52540">
    <property type="entry name" value="P-loop containing nucleoside triphosphate hydrolases"/>
    <property type="match status" value="1"/>
</dbReference>
<keyword evidence="4 6" id="KW-0547">Nucleotide-binding</keyword>
<keyword evidence="5 6" id="KW-0067">ATP-binding</keyword>
<gene>
    <name evidence="6 9" type="primary">coaE</name>
    <name evidence="9" type="ORF">GCM10010124_15260</name>
</gene>
<dbReference type="PANTHER" id="PTHR10695">
    <property type="entry name" value="DEPHOSPHO-COA KINASE-RELATED"/>
    <property type="match status" value="1"/>
</dbReference>
<comment type="function">
    <text evidence="6">Catalyzes the phosphorylation of the 3'-hydroxyl group of dephosphocoenzyme A to form coenzyme A.</text>
</comment>
<evidence type="ECO:0000256" key="8">
    <source>
        <dbReference type="SAM" id="MobiDB-lite"/>
    </source>
</evidence>
<evidence type="ECO:0000256" key="4">
    <source>
        <dbReference type="ARBA" id="ARBA00022741"/>
    </source>
</evidence>
<sequence>MLQIALTGGIGAGKSAVAARLVTRGAVLVDADVLAREAVARGTDGLAEVVAAFGPSVRAADGDLDRAALAGLVFTDAQARRRLEGIVHPRVRARAAALVAAAPPDAVVVHDIPLLAESGQAAAYPLVVVVDAARRVRLDRLVATRGMSEQDAAARIDAQATRAQRLAVADVVLPNESTPAALHAAVDRLWDRRLLPFAAHLRTGTPPPRAAPTVVPPDPGWAAQGDRLCARLRHALGTAAGRVAHVGPTAVPGLPAPDVLDVQVVVDSSAAARTAAAGCGPAGLVVPPRRTEAARGEAWAVEADALRPVTVRFTPAASPAWRQRLLLRDWLRADPAARSAWTDLQGARPPGGGASPDEALGRAAGEWAARTGWTPT</sequence>
<evidence type="ECO:0000313" key="9">
    <source>
        <dbReference type="EMBL" id="GGK23749.1"/>
    </source>
</evidence>
<accession>A0A8J3FGW3</accession>
<protein>
    <recommendedName>
        <fullName evidence="6 7">Dephospho-CoA kinase</fullName>
        <ecNumber evidence="6 7">2.7.1.24</ecNumber>
    </recommendedName>
    <alternativeName>
        <fullName evidence="6">Dephosphocoenzyme A kinase</fullName>
    </alternativeName>
</protein>
<dbReference type="SUPFAM" id="SSF81301">
    <property type="entry name" value="Nucleotidyltransferase"/>
    <property type="match status" value="1"/>
</dbReference>
<organism evidence="9 10">
    <name type="scientific">Pilimelia terevasa</name>
    <dbReference type="NCBI Taxonomy" id="53372"/>
    <lineage>
        <taxon>Bacteria</taxon>
        <taxon>Bacillati</taxon>
        <taxon>Actinomycetota</taxon>
        <taxon>Actinomycetes</taxon>
        <taxon>Micromonosporales</taxon>
        <taxon>Micromonosporaceae</taxon>
        <taxon>Pilimelia</taxon>
    </lineage>
</organism>
<dbReference type="InterPro" id="IPR043519">
    <property type="entry name" value="NT_sf"/>
</dbReference>
<evidence type="ECO:0000256" key="5">
    <source>
        <dbReference type="ARBA" id="ARBA00022840"/>
    </source>
</evidence>
<dbReference type="GO" id="GO:0005524">
    <property type="term" value="F:ATP binding"/>
    <property type="evidence" value="ECO:0007669"/>
    <property type="project" value="UniProtKB-UniRule"/>
</dbReference>
<dbReference type="Gene3D" id="3.30.460.10">
    <property type="entry name" value="Beta Polymerase, domain 2"/>
    <property type="match status" value="1"/>
</dbReference>
<dbReference type="CDD" id="cd02022">
    <property type="entry name" value="DPCK"/>
    <property type="match status" value="1"/>
</dbReference>
<dbReference type="RefSeq" id="WP_189113510.1">
    <property type="nucleotide sequence ID" value="NZ_BMQC01000004.1"/>
</dbReference>
<dbReference type="UniPathway" id="UPA00241">
    <property type="reaction ID" value="UER00356"/>
</dbReference>
<evidence type="ECO:0000256" key="7">
    <source>
        <dbReference type="NCBIfam" id="TIGR00152"/>
    </source>
</evidence>
<comment type="catalytic activity">
    <reaction evidence="6">
        <text>3'-dephospho-CoA + ATP = ADP + CoA + H(+)</text>
        <dbReference type="Rhea" id="RHEA:18245"/>
        <dbReference type="ChEBI" id="CHEBI:15378"/>
        <dbReference type="ChEBI" id="CHEBI:30616"/>
        <dbReference type="ChEBI" id="CHEBI:57287"/>
        <dbReference type="ChEBI" id="CHEBI:57328"/>
        <dbReference type="ChEBI" id="CHEBI:456216"/>
        <dbReference type="EC" id="2.7.1.24"/>
    </reaction>
</comment>
<evidence type="ECO:0000313" key="10">
    <source>
        <dbReference type="Proteomes" id="UP000662200"/>
    </source>
</evidence>
<dbReference type="Pfam" id="PF04229">
    <property type="entry name" value="GrpB"/>
    <property type="match status" value="1"/>
</dbReference>
<dbReference type="InterPro" id="IPR007344">
    <property type="entry name" value="GrpB/CoaE"/>
</dbReference>
<dbReference type="HAMAP" id="MF_00376">
    <property type="entry name" value="Dephospho_CoA_kinase"/>
    <property type="match status" value="1"/>
</dbReference>
<feature type="region of interest" description="Disordered" evidence="8">
    <location>
        <begin position="341"/>
        <end position="376"/>
    </location>
</feature>